<protein>
    <submittedName>
        <fullName evidence="1">Uncharacterized protein</fullName>
    </submittedName>
</protein>
<dbReference type="Proteomes" id="UP000216363">
    <property type="component" value="Unassembled WGS sequence"/>
</dbReference>
<dbReference type="AlphaFoldDB" id="A0A256GYV8"/>
<dbReference type="EMBL" id="NNRN01000031">
    <property type="protein sequence ID" value="OYR32148.1"/>
    <property type="molecule type" value="Genomic_DNA"/>
</dbReference>
<sequence>MQGPFKAWGERWHMTSLFLHHALQRMLVLAGEIHDLANFGFGDFVCKYAALADAVIVNMQHDARGIILVLLEKPLQDMNDELHGCVVVIEEQDTIEAGLLGFRLCTRNYNGAVFRTISAVSLALHDYIEMPHETYYPDAHLPDPTCPIM</sequence>
<reference evidence="1 2" key="1">
    <citation type="submission" date="2017-07" db="EMBL/GenBank/DDBJ databases">
        <title>Draft genome of Ochrobactrum lupini type strain LUP21.</title>
        <authorList>
            <person name="Krzyzanowska D.M."/>
            <person name="Jafra S."/>
        </authorList>
    </citation>
    <scope>NUCLEOTIDE SEQUENCE [LARGE SCALE GENOMIC DNA]</scope>
    <source>
        <strain evidence="1 2">LUP21</strain>
    </source>
</reference>
<evidence type="ECO:0000313" key="1">
    <source>
        <dbReference type="EMBL" id="OYR32148.1"/>
    </source>
</evidence>
<gene>
    <name evidence="1" type="ORF">CES86_0504</name>
</gene>
<proteinExistence type="predicted"/>
<accession>A0A256GYV8</accession>
<name>A0A256GYV8_9HYPH</name>
<organism evidence="1 2">
    <name type="scientific">Brucella lupini</name>
    <dbReference type="NCBI Taxonomy" id="255457"/>
    <lineage>
        <taxon>Bacteria</taxon>
        <taxon>Pseudomonadati</taxon>
        <taxon>Pseudomonadota</taxon>
        <taxon>Alphaproteobacteria</taxon>
        <taxon>Hyphomicrobiales</taxon>
        <taxon>Brucellaceae</taxon>
        <taxon>Brucella/Ochrobactrum group</taxon>
        <taxon>Brucella</taxon>
    </lineage>
</organism>
<comment type="caution">
    <text evidence="1">The sequence shown here is derived from an EMBL/GenBank/DDBJ whole genome shotgun (WGS) entry which is preliminary data.</text>
</comment>
<evidence type="ECO:0000313" key="2">
    <source>
        <dbReference type="Proteomes" id="UP000216363"/>
    </source>
</evidence>